<dbReference type="PANTHER" id="PTHR46007">
    <property type="entry name" value="MEDIATOR OF RNA POLYMERASE II TRANSCRIPTION SUBUNIT 12"/>
    <property type="match status" value="1"/>
</dbReference>
<comment type="caution">
    <text evidence="4">The sequence shown here is derived from an EMBL/GenBank/DDBJ whole genome shotgun (WGS) entry which is preliminary data.</text>
</comment>
<name>A0ABW1Y8U5_9DEIO</name>
<dbReference type="GO" id="GO:0016787">
    <property type="term" value="F:hydrolase activity"/>
    <property type="evidence" value="ECO:0007669"/>
    <property type="project" value="UniProtKB-KW"/>
</dbReference>
<dbReference type="InterPro" id="IPR051647">
    <property type="entry name" value="Mediator_comp_sub12"/>
</dbReference>
<evidence type="ECO:0000256" key="2">
    <source>
        <dbReference type="SAM" id="MobiDB-lite"/>
    </source>
</evidence>
<dbReference type="RefSeq" id="WP_380081684.1">
    <property type="nucleotide sequence ID" value="NZ_JBHSWD010000001.1"/>
</dbReference>
<dbReference type="InterPro" id="IPR016047">
    <property type="entry name" value="M23ase_b-sheet_dom"/>
</dbReference>
<dbReference type="Proteomes" id="UP001596297">
    <property type="component" value="Unassembled WGS sequence"/>
</dbReference>
<dbReference type="Gene3D" id="6.10.250.3150">
    <property type="match status" value="1"/>
</dbReference>
<gene>
    <name evidence="4" type="ORF">ACFP81_00495</name>
</gene>
<evidence type="ECO:0000313" key="4">
    <source>
        <dbReference type="EMBL" id="MFC6590666.1"/>
    </source>
</evidence>
<keyword evidence="4" id="KW-0378">Hydrolase</keyword>
<feature type="compositionally biased region" description="Basic and acidic residues" evidence="2">
    <location>
        <begin position="330"/>
        <end position="344"/>
    </location>
</feature>
<dbReference type="EMBL" id="JBHSWD010000001">
    <property type="protein sequence ID" value="MFC6590666.1"/>
    <property type="molecule type" value="Genomic_DNA"/>
</dbReference>
<dbReference type="PANTHER" id="PTHR46007:SF12">
    <property type="entry name" value="C2H2-TYPE DOMAIN-CONTAINING PROTEIN-RELATED"/>
    <property type="match status" value="1"/>
</dbReference>
<keyword evidence="5" id="KW-1185">Reference proteome</keyword>
<feature type="compositionally biased region" description="Low complexity" evidence="2">
    <location>
        <begin position="290"/>
        <end position="316"/>
    </location>
</feature>
<dbReference type="SUPFAM" id="SSF51261">
    <property type="entry name" value="Duplicated hybrid motif"/>
    <property type="match status" value="1"/>
</dbReference>
<reference evidence="5" key="1">
    <citation type="journal article" date="2019" name="Int. J. Syst. Evol. Microbiol.">
        <title>The Global Catalogue of Microorganisms (GCM) 10K type strain sequencing project: providing services to taxonomists for standard genome sequencing and annotation.</title>
        <authorList>
            <consortium name="The Broad Institute Genomics Platform"/>
            <consortium name="The Broad Institute Genome Sequencing Center for Infectious Disease"/>
            <person name="Wu L."/>
            <person name="Ma J."/>
        </authorList>
    </citation>
    <scope>NUCLEOTIDE SEQUENCE [LARGE SCALE GENOMIC DNA]</scope>
    <source>
        <strain evidence="5">CGMCC 1.15772</strain>
    </source>
</reference>
<sequence length="513" mass="55659">MRLRWLALLLVGLGGWLVQAQTGEKTLDALEQQLRQQQQIGVQQQKELEKLRASLETLSASQQQTLARLDALSADIQRLTNEGQVLAVRVRRAESELSATTRELEYRTYRVSNLRSNVRGLMNSLYREGSGDYLELLAQSSSLSELLIRLRYANFAGEYNVALITNLEREVTELQAQQQRQQAQQQALAKLQKDRAEALARLKQSRDEQAGLLAELQKTAEGQRLLALQNQAQQQQTVKNIEGIISGIMQERAALDAARAAREAESRRRAEEVARLQAAQREAEARARRAQAAQAAQGQPASASSQAAPGQAPAAGTASTVPSAAQQARALREQQARAQAERDTLAQQQQRAQAEADVAAAAAAPLPSEAEFIFPLPGGQVREPFTPDTPWAVLEGPPQAQVVAAADGDVLASTFFNSLGWVVLVDHGGWVTAYLGLQEPGVQVGQRVRSGEALALPGGSPVFGPDRAAFQLNRLQGGSEPLCRPLLAQVSAGLRPRAAGDTRRFARRSGPRP</sequence>
<evidence type="ECO:0000259" key="3">
    <source>
        <dbReference type="Pfam" id="PF01551"/>
    </source>
</evidence>
<proteinExistence type="predicted"/>
<feature type="coiled-coil region" evidence="1">
    <location>
        <begin position="164"/>
        <end position="219"/>
    </location>
</feature>
<feature type="region of interest" description="Disordered" evidence="2">
    <location>
        <begin position="494"/>
        <end position="513"/>
    </location>
</feature>
<dbReference type="CDD" id="cd12797">
    <property type="entry name" value="M23_peptidase"/>
    <property type="match status" value="1"/>
</dbReference>
<evidence type="ECO:0000313" key="5">
    <source>
        <dbReference type="Proteomes" id="UP001596297"/>
    </source>
</evidence>
<feature type="domain" description="M23ase beta-sheet core" evidence="3">
    <location>
        <begin position="395"/>
        <end position="458"/>
    </location>
</feature>
<protein>
    <submittedName>
        <fullName evidence="4">Murein hydrolase activator EnvC family protein</fullName>
    </submittedName>
</protein>
<feature type="coiled-coil region" evidence="1">
    <location>
        <begin position="20"/>
        <end position="96"/>
    </location>
</feature>
<keyword evidence="1" id="KW-0175">Coiled coil</keyword>
<feature type="region of interest" description="Disordered" evidence="2">
    <location>
        <begin position="280"/>
        <end position="352"/>
    </location>
</feature>
<organism evidence="4 5">
    <name type="scientific">Deinococcus lacus</name>
    <dbReference type="NCBI Taxonomy" id="392561"/>
    <lineage>
        <taxon>Bacteria</taxon>
        <taxon>Thermotogati</taxon>
        <taxon>Deinococcota</taxon>
        <taxon>Deinococci</taxon>
        <taxon>Deinococcales</taxon>
        <taxon>Deinococcaceae</taxon>
        <taxon>Deinococcus</taxon>
    </lineage>
</organism>
<dbReference type="Pfam" id="PF01551">
    <property type="entry name" value="Peptidase_M23"/>
    <property type="match status" value="1"/>
</dbReference>
<evidence type="ECO:0000256" key="1">
    <source>
        <dbReference type="SAM" id="Coils"/>
    </source>
</evidence>
<accession>A0ABW1Y8U5</accession>
<dbReference type="Gene3D" id="2.70.70.10">
    <property type="entry name" value="Glucose Permease (Domain IIA)"/>
    <property type="match status" value="1"/>
</dbReference>
<dbReference type="InterPro" id="IPR011055">
    <property type="entry name" value="Dup_hybrid_motif"/>
</dbReference>